<keyword evidence="2" id="KW-1185">Reference proteome</keyword>
<comment type="caution">
    <text evidence="1">The sequence shown here is derived from an EMBL/GenBank/DDBJ whole genome shotgun (WGS) entry which is preliminary data.</text>
</comment>
<organism evidence="1 2">
    <name type="scientific">Catharanthus roseus</name>
    <name type="common">Madagascar periwinkle</name>
    <name type="synonym">Vinca rosea</name>
    <dbReference type="NCBI Taxonomy" id="4058"/>
    <lineage>
        <taxon>Eukaryota</taxon>
        <taxon>Viridiplantae</taxon>
        <taxon>Streptophyta</taxon>
        <taxon>Embryophyta</taxon>
        <taxon>Tracheophyta</taxon>
        <taxon>Spermatophyta</taxon>
        <taxon>Magnoliopsida</taxon>
        <taxon>eudicotyledons</taxon>
        <taxon>Gunneridae</taxon>
        <taxon>Pentapetalae</taxon>
        <taxon>asterids</taxon>
        <taxon>lamiids</taxon>
        <taxon>Gentianales</taxon>
        <taxon>Apocynaceae</taxon>
        <taxon>Rauvolfioideae</taxon>
        <taxon>Vinceae</taxon>
        <taxon>Catharanthinae</taxon>
        <taxon>Catharanthus</taxon>
    </lineage>
</organism>
<accession>A0ACC0BHQ2</accession>
<dbReference type="EMBL" id="CM044703">
    <property type="protein sequence ID" value="KAI5672114.1"/>
    <property type="molecule type" value="Genomic_DNA"/>
</dbReference>
<sequence>MLGRFTLDLDPVDRGCNTVEGLGSRRYHALRMGLVVAILGGLVPPLCERCNDIILGLLRRLACLDEECKVARKSMETLVCADIFLANSSLEDLCLNEAVEEVFVFWGLTEFGTEVVLLQIKQNIVIPKANTKHPNAIRKLTQNIQNVHKEAQLGSPSTTPSSKLTPASPTISCALVLSNAIAALTELLATTPAKSSDPHSSISPSIGPTSTSTLCDPYTTSTSVSNSFHPTLGTKT</sequence>
<evidence type="ECO:0000313" key="2">
    <source>
        <dbReference type="Proteomes" id="UP001060085"/>
    </source>
</evidence>
<reference evidence="2" key="1">
    <citation type="journal article" date="2023" name="Nat. Plants">
        <title>Single-cell RNA sequencing provides a high-resolution roadmap for understanding the multicellular compartmentation of specialized metabolism.</title>
        <authorList>
            <person name="Sun S."/>
            <person name="Shen X."/>
            <person name="Li Y."/>
            <person name="Li Y."/>
            <person name="Wang S."/>
            <person name="Li R."/>
            <person name="Zhang H."/>
            <person name="Shen G."/>
            <person name="Guo B."/>
            <person name="Wei J."/>
            <person name="Xu J."/>
            <person name="St-Pierre B."/>
            <person name="Chen S."/>
            <person name="Sun C."/>
        </authorList>
    </citation>
    <scope>NUCLEOTIDE SEQUENCE [LARGE SCALE GENOMIC DNA]</scope>
</reference>
<proteinExistence type="predicted"/>
<gene>
    <name evidence="1" type="ORF">M9H77_12478</name>
</gene>
<evidence type="ECO:0000313" key="1">
    <source>
        <dbReference type="EMBL" id="KAI5672114.1"/>
    </source>
</evidence>
<name>A0ACC0BHQ2_CATRO</name>
<protein>
    <submittedName>
        <fullName evidence="1">Uncharacterized protein</fullName>
    </submittedName>
</protein>
<dbReference type="Proteomes" id="UP001060085">
    <property type="component" value="Linkage Group LG03"/>
</dbReference>